<dbReference type="EMBL" id="JAVRJZ010000021">
    <property type="protein sequence ID" value="KAK2704311.1"/>
    <property type="molecule type" value="Genomic_DNA"/>
</dbReference>
<accession>A0AA88HEY5</accession>
<organism evidence="1 2">
    <name type="scientific">Artemia franciscana</name>
    <name type="common">Brine shrimp</name>
    <name type="synonym">Artemia sanfranciscana</name>
    <dbReference type="NCBI Taxonomy" id="6661"/>
    <lineage>
        <taxon>Eukaryota</taxon>
        <taxon>Metazoa</taxon>
        <taxon>Ecdysozoa</taxon>
        <taxon>Arthropoda</taxon>
        <taxon>Crustacea</taxon>
        <taxon>Branchiopoda</taxon>
        <taxon>Anostraca</taxon>
        <taxon>Artemiidae</taxon>
        <taxon>Artemia</taxon>
    </lineage>
</organism>
<evidence type="ECO:0000313" key="2">
    <source>
        <dbReference type="Proteomes" id="UP001187531"/>
    </source>
</evidence>
<feature type="non-terminal residue" evidence="1">
    <location>
        <position position="1"/>
    </location>
</feature>
<name>A0AA88HEY5_ARTSF</name>
<proteinExistence type="predicted"/>
<reference evidence="1" key="1">
    <citation type="submission" date="2023-07" db="EMBL/GenBank/DDBJ databases">
        <title>Chromosome-level genome assembly of Artemia franciscana.</title>
        <authorList>
            <person name="Jo E."/>
        </authorList>
    </citation>
    <scope>NUCLEOTIDE SEQUENCE</scope>
    <source>
        <tissue evidence="1">Whole body</tissue>
    </source>
</reference>
<protein>
    <submittedName>
        <fullName evidence="1">Uncharacterized protein</fullName>
    </submittedName>
</protein>
<comment type="caution">
    <text evidence="1">The sequence shown here is derived from an EMBL/GenBank/DDBJ whole genome shotgun (WGS) entry which is preliminary data.</text>
</comment>
<sequence length="79" mass="8746">VVLLFIVYSLVAAQEEVHENQGQENDISRLGYLLSVLTDGLLGLDDEIEQNNELITRGPSGFSTFHPGFPNFAFQKPPV</sequence>
<dbReference type="Proteomes" id="UP001187531">
    <property type="component" value="Unassembled WGS sequence"/>
</dbReference>
<gene>
    <name evidence="1" type="ORF">QYM36_016641</name>
</gene>
<keyword evidence="2" id="KW-1185">Reference proteome</keyword>
<dbReference type="AlphaFoldDB" id="A0AA88HEY5"/>
<evidence type="ECO:0000313" key="1">
    <source>
        <dbReference type="EMBL" id="KAK2704311.1"/>
    </source>
</evidence>
<feature type="non-terminal residue" evidence="1">
    <location>
        <position position="79"/>
    </location>
</feature>